<accession>G4T2E8</accession>
<dbReference type="EMBL" id="FO082060">
    <property type="protein sequence ID" value="CCE23588.1"/>
    <property type="molecule type" value="Genomic_DNA"/>
</dbReference>
<protein>
    <submittedName>
        <fullName evidence="1">Uncharacterized protein</fullName>
    </submittedName>
</protein>
<organism evidence="1 2">
    <name type="scientific">Methylotuvimicrobium alcaliphilum (strain DSM 19304 / NCIMB 14124 / VKM B-2133 / 20Z)</name>
    <name type="common">Methylomicrobium alcaliphilum</name>
    <dbReference type="NCBI Taxonomy" id="1091494"/>
    <lineage>
        <taxon>Bacteria</taxon>
        <taxon>Pseudomonadati</taxon>
        <taxon>Pseudomonadota</taxon>
        <taxon>Gammaproteobacteria</taxon>
        <taxon>Methylococcales</taxon>
        <taxon>Methylococcaceae</taxon>
        <taxon>Methylotuvimicrobium</taxon>
    </lineage>
</organism>
<dbReference type="KEGG" id="mah:MEALZ_1902"/>
<dbReference type="AlphaFoldDB" id="G4T2E8"/>
<dbReference type="STRING" id="1091494.MEALZ_1902"/>
<sequence>MSDIKQPNIAYSDQDKISGKRRTLVKGAIGAAPAILTLRSGAAFALNSAQMCVARANDLAADTEPAILSSTTDDVWLRKEVFCRTLTEDGGSGNSTFKVYNESDINTDWRHENYSGSSSGEIGLYDEFITQGGETKMSLKGQSGVSPSYTFTPSEPCYVLFQVDAEGNVVDYGQAVSGTPYITESCWASAMGA</sequence>
<keyword evidence="2" id="KW-1185">Reference proteome</keyword>
<evidence type="ECO:0000313" key="2">
    <source>
        <dbReference type="Proteomes" id="UP000008315"/>
    </source>
</evidence>
<reference evidence="2" key="1">
    <citation type="journal article" date="2012" name="J. Bacteriol.">
        <title>Genome sequence of the haloalkaliphilic methanotrophic bacterium Methylomicrobium alcaliphilum 20Z.</title>
        <authorList>
            <person name="Vuilleumier S."/>
            <person name="Khmelenina V.N."/>
            <person name="Bringel F."/>
            <person name="Reshetnikov A.S."/>
            <person name="Lajus A."/>
            <person name="Mangenot S."/>
            <person name="Rouy Z."/>
            <person name="Op den Camp H.J."/>
            <person name="Jetten M.S."/>
            <person name="Dispirito A.A."/>
            <person name="Dunfield P."/>
            <person name="Klotz M.G."/>
            <person name="Semrau J.D."/>
            <person name="Stein L.Y."/>
            <person name="Barbe V."/>
            <person name="Medigue C."/>
            <person name="Trotsenko Y.A."/>
            <person name="Kalyuzhnaya M.G."/>
        </authorList>
    </citation>
    <scope>NUCLEOTIDE SEQUENCE [LARGE SCALE GENOMIC DNA]</scope>
    <source>
        <strain evidence="2">DSM 19304 / NCIMB 14124 / VKM B-2133 / 20Z</strain>
    </source>
</reference>
<dbReference type="HOGENOM" id="CLU_1407320_0_0_6"/>
<proteinExistence type="predicted"/>
<dbReference type="PATRIC" id="fig|271065.3.peg.1953"/>
<evidence type="ECO:0000313" key="1">
    <source>
        <dbReference type="EMBL" id="CCE23588.1"/>
    </source>
</evidence>
<dbReference type="RefSeq" id="WP_014148381.1">
    <property type="nucleotide sequence ID" value="NC_016112.1"/>
</dbReference>
<name>G4T2E8_META2</name>
<dbReference type="Proteomes" id="UP000008315">
    <property type="component" value="Chromosome"/>
</dbReference>
<gene>
    <name evidence="1" type="ordered locus">MEALZ_1902</name>
</gene>